<feature type="transmembrane region" description="Helical" evidence="1">
    <location>
        <begin position="15"/>
        <end position="41"/>
    </location>
</feature>
<keyword evidence="1" id="KW-1133">Transmembrane helix</keyword>
<comment type="caution">
    <text evidence="2">The sequence shown here is derived from an EMBL/GenBank/DDBJ whole genome shotgun (WGS) entry which is preliminary data.</text>
</comment>
<dbReference type="EMBL" id="JAKOGG010000018">
    <property type="protein sequence ID" value="MCS4558251.1"/>
    <property type="molecule type" value="Genomic_DNA"/>
</dbReference>
<gene>
    <name evidence="2" type="ORF">L9G74_17565</name>
</gene>
<keyword evidence="3" id="KW-1185">Reference proteome</keyword>
<keyword evidence="1" id="KW-0812">Transmembrane</keyword>
<evidence type="ECO:0000256" key="1">
    <source>
        <dbReference type="SAM" id="Phobius"/>
    </source>
</evidence>
<keyword evidence="1" id="KW-0472">Membrane</keyword>
<protein>
    <recommendedName>
        <fullName evidence="4">DUF998 domain-containing protein</fullName>
    </recommendedName>
</protein>
<sequence>MSAYEPFHQRDLTRFAYYFAVIGVAIAVLGIFVSVFAAFHFHGIDAINMRIDKLGDYLSSPMAFVFNISLLLCGGFFALAMSVLIGQKYSVSTNILALFGIITGAGLVVAGLYPFNELRPHQIGELIYVSGSILVFSMLLLNLFRCRTLCGPITGALSFCGLVAGLWLMLHVNSVDLNYHPCSRFYCALYPVMWLHSFMAILVALSMGSTVLRLGLTREITMPEL</sequence>
<evidence type="ECO:0000313" key="2">
    <source>
        <dbReference type="EMBL" id="MCS4558251.1"/>
    </source>
</evidence>
<feature type="transmembrane region" description="Helical" evidence="1">
    <location>
        <begin position="156"/>
        <end position="174"/>
    </location>
</feature>
<proteinExistence type="predicted"/>
<feature type="transmembrane region" description="Helical" evidence="1">
    <location>
        <begin position="95"/>
        <end position="114"/>
    </location>
</feature>
<feature type="transmembrane region" description="Helical" evidence="1">
    <location>
        <begin position="126"/>
        <end position="144"/>
    </location>
</feature>
<reference evidence="2 3" key="1">
    <citation type="submission" date="2022-02" db="EMBL/GenBank/DDBJ databases">
        <authorList>
            <person name="Zhuang L."/>
        </authorList>
    </citation>
    <scope>NUCLEOTIDE SEQUENCE [LARGE SCALE GENOMIC DNA]</scope>
    <source>
        <strain evidence="2 3">C32</strain>
    </source>
</reference>
<evidence type="ECO:0008006" key="4">
    <source>
        <dbReference type="Google" id="ProtNLM"/>
    </source>
</evidence>
<name>A0ABT2FPI0_9GAMM</name>
<dbReference type="RefSeq" id="WP_238898070.1">
    <property type="nucleotide sequence ID" value="NZ_JAKOGG010000018.1"/>
</dbReference>
<evidence type="ECO:0000313" key="3">
    <source>
        <dbReference type="Proteomes" id="UP001201549"/>
    </source>
</evidence>
<organism evidence="2 3">
    <name type="scientific">Shewanella electrica</name>
    <dbReference type="NCBI Taxonomy" id="515560"/>
    <lineage>
        <taxon>Bacteria</taxon>
        <taxon>Pseudomonadati</taxon>
        <taxon>Pseudomonadota</taxon>
        <taxon>Gammaproteobacteria</taxon>
        <taxon>Alteromonadales</taxon>
        <taxon>Shewanellaceae</taxon>
        <taxon>Shewanella</taxon>
    </lineage>
</organism>
<accession>A0ABT2FPI0</accession>
<reference evidence="3" key="2">
    <citation type="submission" date="2023-07" db="EMBL/GenBank/DDBJ databases">
        <title>Shewanella mangrovi sp. nov., an acetaldehyde- degrading bacterium isolated from mangrove sediment.</title>
        <authorList>
            <person name="Liu Y."/>
        </authorList>
    </citation>
    <scope>NUCLEOTIDE SEQUENCE [LARGE SCALE GENOMIC DNA]</scope>
    <source>
        <strain evidence="3">C32</strain>
    </source>
</reference>
<dbReference type="Proteomes" id="UP001201549">
    <property type="component" value="Unassembled WGS sequence"/>
</dbReference>
<feature type="transmembrane region" description="Helical" evidence="1">
    <location>
        <begin position="194"/>
        <end position="216"/>
    </location>
</feature>
<feature type="transmembrane region" description="Helical" evidence="1">
    <location>
        <begin position="61"/>
        <end position="83"/>
    </location>
</feature>